<dbReference type="AlphaFoldDB" id="A0A401HR44"/>
<reference evidence="6 7" key="1">
    <citation type="journal article" date="2019" name="Int. J. Syst. Evol. Microbiol.">
        <title>Methanofervidicoccus abyssi gen. nov., sp. nov., a hydrogenotrophic methanogen, isolated from a hydrothermal vent chimney in the Mid-Cayman Spreading Center, the Caribbean Sea.</title>
        <authorList>
            <person name="Sakai S."/>
            <person name="Takaki Y."/>
            <person name="Miyazaki M."/>
            <person name="Ogawara M."/>
            <person name="Yanagawa K."/>
            <person name="Miyazaki J."/>
            <person name="Takai K."/>
        </authorList>
    </citation>
    <scope>NUCLEOTIDE SEQUENCE [LARGE SCALE GENOMIC DNA]</scope>
    <source>
        <strain evidence="6 7">HHB</strain>
    </source>
</reference>
<dbReference type="Gene3D" id="3.30.1360.10">
    <property type="entry name" value="RNA polymerase, RBP11-like subunit"/>
    <property type="match status" value="1"/>
</dbReference>
<dbReference type="InterPro" id="IPR036603">
    <property type="entry name" value="RBP11-like"/>
</dbReference>
<organism evidence="6 7">
    <name type="scientific">Methanofervidicoccus abyssi</name>
    <dbReference type="NCBI Taxonomy" id="2082189"/>
    <lineage>
        <taxon>Archaea</taxon>
        <taxon>Methanobacteriati</taxon>
        <taxon>Methanobacteriota</taxon>
        <taxon>Methanomada group</taxon>
        <taxon>Methanococci</taxon>
        <taxon>Methanococcales</taxon>
        <taxon>Methanofervidicoccus</taxon>
    </lineage>
</organism>
<keyword evidence="1 4" id="KW-0240">DNA-directed RNA polymerase</keyword>
<dbReference type="GO" id="GO:0003899">
    <property type="term" value="F:DNA-directed RNA polymerase activity"/>
    <property type="evidence" value="ECO:0007669"/>
    <property type="project" value="UniProtKB-UniRule"/>
</dbReference>
<evidence type="ECO:0000256" key="3">
    <source>
        <dbReference type="ARBA" id="ARBA00023163"/>
    </source>
</evidence>
<keyword evidence="3 4" id="KW-0804">Transcription</keyword>
<evidence type="ECO:0000256" key="1">
    <source>
        <dbReference type="ARBA" id="ARBA00022478"/>
    </source>
</evidence>
<keyword evidence="2 4" id="KW-0963">Cytoplasm</keyword>
<dbReference type="Pfam" id="PF13656">
    <property type="entry name" value="RNA_pol_L_2"/>
    <property type="match status" value="1"/>
</dbReference>
<comment type="catalytic activity">
    <reaction evidence="4">
        <text>RNA(n) + a ribonucleoside 5'-triphosphate = RNA(n+1) + diphosphate</text>
        <dbReference type="Rhea" id="RHEA:21248"/>
        <dbReference type="Rhea" id="RHEA-COMP:14527"/>
        <dbReference type="Rhea" id="RHEA-COMP:17342"/>
        <dbReference type="ChEBI" id="CHEBI:33019"/>
        <dbReference type="ChEBI" id="CHEBI:61557"/>
        <dbReference type="ChEBI" id="CHEBI:140395"/>
        <dbReference type="EC" id="2.7.7.6"/>
    </reaction>
</comment>
<dbReference type="NCBIfam" id="NF002234">
    <property type="entry name" value="PRK01146.1-2"/>
    <property type="match status" value="1"/>
</dbReference>
<sequence length="99" mass="11369">MSEYVKVLSRDANSIELEIVNEDHSLCNLLKDILLKMEDKVVMASYCIDHPVLDPETGRYISNPRITLITKEGVDPIEVLKEALREIIDLCDRSLRELK</sequence>
<dbReference type="GO" id="GO:0046983">
    <property type="term" value="F:protein dimerization activity"/>
    <property type="evidence" value="ECO:0007669"/>
    <property type="project" value="InterPro"/>
</dbReference>
<name>A0A401HR44_9EURY</name>
<keyword evidence="4 6" id="KW-0808">Transferase</keyword>
<proteinExistence type="inferred from homology"/>
<evidence type="ECO:0000313" key="7">
    <source>
        <dbReference type="Proteomes" id="UP000290527"/>
    </source>
</evidence>
<dbReference type="CDD" id="cd06927">
    <property type="entry name" value="RNAP_L"/>
    <property type="match status" value="1"/>
</dbReference>
<dbReference type="EMBL" id="BFAX01000004">
    <property type="protein sequence ID" value="GBF36728.1"/>
    <property type="molecule type" value="Genomic_DNA"/>
</dbReference>
<dbReference type="RefSeq" id="WP_131007562.1">
    <property type="nucleotide sequence ID" value="NZ_BFAX01000004.1"/>
</dbReference>
<gene>
    <name evidence="4" type="primary">rpo11</name>
    <name evidence="4" type="synonym">rpoL</name>
    <name evidence="6" type="ORF">MHHB_P0958</name>
</gene>
<dbReference type="SUPFAM" id="SSF55257">
    <property type="entry name" value="RBP11-like subunits of RNA polymerase"/>
    <property type="match status" value="1"/>
</dbReference>
<comment type="function">
    <text evidence="4">DNA-dependent RNA polymerase (RNAP) catalyzes the transcription of DNA into RNA using the four ribonucleoside triphosphates as substrates.</text>
</comment>
<evidence type="ECO:0000256" key="4">
    <source>
        <dbReference type="HAMAP-Rule" id="MF_00261"/>
    </source>
</evidence>
<dbReference type="HAMAP" id="MF_00261">
    <property type="entry name" value="RNApol_arch_Rpo11"/>
    <property type="match status" value="1"/>
</dbReference>
<dbReference type="OrthoDB" id="24205at2157"/>
<comment type="subunit">
    <text evidence="4">Part of the RNA polymerase complex.</text>
</comment>
<evidence type="ECO:0000313" key="6">
    <source>
        <dbReference type="EMBL" id="GBF36728.1"/>
    </source>
</evidence>
<comment type="similarity">
    <text evidence="4">Belongs to the archaeal Rpo11/eukaryotic RPB11/RPC19 RNA polymerase subunit family.</text>
</comment>
<evidence type="ECO:0000256" key="2">
    <source>
        <dbReference type="ARBA" id="ARBA00022490"/>
    </source>
</evidence>
<dbReference type="InterPro" id="IPR022905">
    <property type="entry name" value="Rpo11-like"/>
</dbReference>
<comment type="caution">
    <text evidence="6">The sequence shown here is derived from an EMBL/GenBank/DDBJ whole genome shotgun (WGS) entry which is preliminary data.</text>
</comment>
<dbReference type="GO" id="GO:0006351">
    <property type="term" value="P:DNA-templated transcription"/>
    <property type="evidence" value="ECO:0007669"/>
    <property type="project" value="UniProtKB-UniRule"/>
</dbReference>
<evidence type="ECO:0000259" key="5">
    <source>
        <dbReference type="Pfam" id="PF13656"/>
    </source>
</evidence>
<protein>
    <recommendedName>
        <fullName evidence="4">DNA-directed RNA polymerase subunit Rpo11</fullName>
        <ecNumber evidence="4">2.7.7.6</ecNumber>
    </recommendedName>
    <alternativeName>
        <fullName evidence="4">DNA-directed RNA polymerase subunit L</fullName>
    </alternativeName>
</protein>
<keyword evidence="4 6" id="KW-0548">Nucleotidyltransferase</keyword>
<feature type="domain" description="DNA-directed RNA polymerase RBP11-like dimerisation" evidence="5">
    <location>
        <begin position="15"/>
        <end position="93"/>
    </location>
</feature>
<keyword evidence="7" id="KW-1185">Reference proteome</keyword>
<comment type="subcellular location">
    <subcellularLocation>
        <location evidence="4">Cytoplasm</location>
    </subcellularLocation>
</comment>
<dbReference type="GO" id="GO:0000428">
    <property type="term" value="C:DNA-directed RNA polymerase complex"/>
    <property type="evidence" value="ECO:0007669"/>
    <property type="project" value="UniProtKB-KW"/>
</dbReference>
<dbReference type="EC" id="2.7.7.6" evidence="4"/>
<dbReference type="GO" id="GO:0005737">
    <property type="term" value="C:cytoplasm"/>
    <property type="evidence" value="ECO:0007669"/>
    <property type="project" value="UniProtKB-SubCell"/>
</dbReference>
<dbReference type="InterPro" id="IPR009025">
    <property type="entry name" value="RBP11-like_dimer"/>
</dbReference>
<dbReference type="Proteomes" id="UP000290527">
    <property type="component" value="Unassembled WGS sequence"/>
</dbReference>
<accession>A0A401HR44</accession>